<protein>
    <submittedName>
        <fullName evidence="1">Uncharacterized protein</fullName>
    </submittedName>
</protein>
<accession>A0A0F9D0N4</accession>
<feature type="non-terminal residue" evidence="1">
    <location>
        <position position="50"/>
    </location>
</feature>
<organism evidence="1">
    <name type="scientific">marine sediment metagenome</name>
    <dbReference type="NCBI Taxonomy" id="412755"/>
    <lineage>
        <taxon>unclassified sequences</taxon>
        <taxon>metagenomes</taxon>
        <taxon>ecological metagenomes</taxon>
    </lineage>
</organism>
<name>A0A0F9D0N4_9ZZZZ</name>
<sequence length="50" mass="5747">MADFIPDLTVTVGNLKKILDNEETANKIIEFNYILNFNKDIKGEIMLQMS</sequence>
<dbReference type="EMBL" id="LAZR01041678">
    <property type="protein sequence ID" value="KKL11381.1"/>
    <property type="molecule type" value="Genomic_DNA"/>
</dbReference>
<reference evidence="1" key="1">
    <citation type="journal article" date="2015" name="Nature">
        <title>Complex archaea that bridge the gap between prokaryotes and eukaryotes.</title>
        <authorList>
            <person name="Spang A."/>
            <person name="Saw J.H."/>
            <person name="Jorgensen S.L."/>
            <person name="Zaremba-Niedzwiedzka K."/>
            <person name="Martijn J."/>
            <person name="Lind A.E."/>
            <person name="van Eijk R."/>
            <person name="Schleper C."/>
            <person name="Guy L."/>
            <person name="Ettema T.J."/>
        </authorList>
    </citation>
    <scope>NUCLEOTIDE SEQUENCE</scope>
</reference>
<comment type="caution">
    <text evidence="1">The sequence shown here is derived from an EMBL/GenBank/DDBJ whole genome shotgun (WGS) entry which is preliminary data.</text>
</comment>
<dbReference type="AlphaFoldDB" id="A0A0F9D0N4"/>
<gene>
    <name evidence="1" type="ORF">LCGC14_2546410</name>
</gene>
<proteinExistence type="predicted"/>
<evidence type="ECO:0000313" key="1">
    <source>
        <dbReference type="EMBL" id="KKL11381.1"/>
    </source>
</evidence>